<evidence type="ECO:0000256" key="6">
    <source>
        <dbReference type="RuleBase" id="RU367089"/>
    </source>
</evidence>
<organism evidence="9 10">
    <name type="scientific">Scylla paramamosain</name>
    <name type="common">Mud crab</name>
    <dbReference type="NCBI Taxonomy" id="85552"/>
    <lineage>
        <taxon>Eukaryota</taxon>
        <taxon>Metazoa</taxon>
        <taxon>Ecdysozoa</taxon>
        <taxon>Arthropoda</taxon>
        <taxon>Crustacea</taxon>
        <taxon>Multicrustacea</taxon>
        <taxon>Malacostraca</taxon>
        <taxon>Eumalacostraca</taxon>
        <taxon>Eucarida</taxon>
        <taxon>Decapoda</taxon>
        <taxon>Pleocyemata</taxon>
        <taxon>Brachyura</taxon>
        <taxon>Eubrachyura</taxon>
        <taxon>Portunoidea</taxon>
        <taxon>Portunidae</taxon>
        <taxon>Portuninae</taxon>
        <taxon>Scylla</taxon>
    </lineage>
</organism>
<dbReference type="PANTHER" id="PTHR12372">
    <property type="entry name" value="PECANEX"/>
    <property type="match status" value="1"/>
</dbReference>
<sequence length="1360" mass="149107">MNAFSATTARLAWAAAHQGMESPLVSEYKKPFIKRRLLETFLGGLRLGASEDAPFYVYCFQVAMFSVVPLVTVVFVLLEQTGQATVIQAIFISGALDLLYSLILQVLASQLRKRQAKKTDLSQVNIATDEEVIEFDSPFGPKTWTFLIKEKKLKGGILISSLLTGVVGGCSVYYVRPSTTYHLGPPWAASLAFSLLGLLTVAVGIWPLIGGSPPEPATFHPLTMDLPHPLPACTHHDLHFGALPGQVGGWIQCGGFKMKESGSPMSSTRRLVLHVILGTLTLLIVAALPTFSAVMVFAACRGFLFSVDMAWMISSLLSHRVSILTGFSGKYDETHPGPGGSTSLRRITCHRELALVVPMLAAVAGMSLGCHLPHLDWYEQVINITLQNGTVSKLPTRPALFQEPARDTVGGGLLVLTAAMLLVGEGQKVYLLGLVRNPFFPSLGTAPSVADSGGGGGSSCLHIYSQLLLIGCPFLSLVFIHQTIAAELPLQAAAYPETFDHFLLTVPLARVLRQIWQFPQASFLQLSVYYILDLVRRKGGNMTGPLEIWTTLSPAVRMFILSLAHLWGTRVLHRLSTVLLFLMTPFTEKKHKNSVNFFLLGFNLALSPVLLALVVISAVICAPLLPVFTLPVFLLGFPRPLRFWSYPVGRASNSCDDSVYYQQLTPHVMLALHTHLQSGALGITEPGEHFLLRWEDRFMWVQILETGFTYQYYSVKGLELQETSCHTAEASRVDANFSRAFDFMESGTGRNKGSALGSCVNRQAFHTLTPLTRFSVLGYSDTRNVLTGVLDSPDTLAMVREYFLKALVFVLLDHAVTRAIGQPPMPPASQGRPPTTSRSQGHLRNLPRVGQGRPSLPESPSPLESERESPVASMGERRFSHSSWQSGRGSRIAWAGEQRDIPIVRTGDTPPPQAWNRGQELSRSEWTTEHPPRTVPGHGSSGSIDNHKSVSFIPGIMYDSDDGDSPRHVPNNYQKKTSSRVVNLRVVPRGAPPSPPIYESPLSAALAPPPDWMIDPPLEAEALEETQDAFPHAWFKFLLSTFGHVYLQRLDSAPLLPKPPPSTASSSSETSSQSSSAQPGRAAGQGAQGGQGDGVIQRMQYDETLEDAYRLLIGTCHLIVMGTDDLPPTTSQVYKTFSGEISWSMYLDWLVSKPVLFNLVLLAYRIGVKLSLDHALIGGITGWAELHDALEDYTRNWYLGPDTRLPEPSSNSAQPPEGLQGKALEYKEGGVWGPQSWTEAVKMEVPNLFSLGHNAVKRVYTSHLLTLGEAEVRVGQLGGETVRGLWASLVVELLYLTNDDDERYSIQAHPGLLRNLTIQAADPPLGYPIFSSPPLRLATTWLSATYEQIHHQSKEHQEQQ</sequence>
<dbReference type="InterPro" id="IPR007735">
    <property type="entry name" value="Pecanex_C"/>
</dbReference>
<dbReference type="GO" id="GO:0016020">
    <property type="term" value="C:membrane"/>
    <property type="evidence" value="ECO:0007669"/>
    <property type="project" value="UniProtKB-SubCell"/>
</dbReference>
<evidence type="ECO:0000256" key="2">
    <source>
        <dbReference type="ARBA" id="ARBA00010170"/>
    </source>
</evidence>
<evidence type="ECO:0000313" key="10">
    <source>
        <dbReference type="Proteomes" id="UP001487740"/>
    </source>
</evidence>
<feature type="transmembrane region" description="Helical" evidence="6">
    <location>
        <begin position="55"/>
        <end position="78"/>
    </location>
</feature>
<feature type="compositionally biased region" description="Low complexity" evidence="7">
    <location>
        <begin position="1063"/>
        <end position="1085"/>
    </location>
</feature>
<keyword evidence="5 6" id="KW-0472">Membrane</keyword>
<dbReference type="PANTHER" id="PTHR12372:SF6">
    <property type="entry name" value="PECANEX-LIKE PROTEIN 4"/>
    <property type="match status" value="1"/>
</dbReference>
<keyword evidence="4 6" id="KW-1133">Transmembrane helix</keyword>
<keyword evidence="3 6" id="KW-0812">Transmembrane</keyword>
<evidence type="ECO:0000256" key="4">
    <source>
        <dbReference type="ARBA" id="ARBA00022989"/>
    </source>
</evidence>
<accession>A0AAW0V033</accession>
<feature type="region of interest" description="Disordered" evidence="7">
    <location>
        <begin position="1056"/>
        <end position="1093"/>
    </location>
</feature>
<feature type="transmembrane region" description="Helical" evidence="6">
    <location>
        <begin position="599"/>
        <end position="625"/>
    </location>
</feature>
<feature type="transmembrane region" description="Helical" evidence="6">
    <location>
        <begin position="187"/>
        <end position="209"/>
    </location>
</feature>
<feature type="transmembrane region" description="Helical" evidence="6">
    <location>
        <begin position="353"/>
        <end position="374"/>
    </location>
</feature>
<comment type="subcellular location">
    <subcellularLocation>
        <location evidence="1 6">Membrane</location>
        <topology evidence="1 6">Multi-pass membrane protein</topology>
    </subcellularLocation>
</comment>
<comment type="caution">
    <text evidence="9">The sequence shown here is derived from an EMBL/GenBank/DDBJ whole genome shotgun (WGS) entry which is preliminary data.</text>
</comment>
<feature type="compositionally biased region" description="Basic and acidic residues" evidence="7">
    <location>
        <begin position="864"/>
        <end position="879"/>
    </location>
</feature>
<feature type="transmembrane region" description="Helical" evidence="6">
    <location>
        <begin position="271"/>
        <end position="288"/>
    </location>
</feature>
<dbReference type="EMBL" id="JARAKH010000003">
    <property type="protein sequence ID" value="KAK8405688.1"/>
    <property type="molecule type" value="Genomic_DNA"/>
</dbReference>
<feature type="compositionally biased region" description="Polar residues" evidence="7">
    <location>
        <begin position="832"/>
        <end position="842"/>
    </location>
</feature>
<gene>
    <name evidence="9" type="ORF">O3P69_001887</name>
</gene>
<evidence type="ECO:0000256" key="5">
    <source>
        <dbReference type="ARBA" id="ARBA00023136"/>
    </source>
</evidence>
<feature type="region of interest" description="Disordered" evidence="7">
    <location>
        <begin position="821"/>
        <end position="946"/>
    </location>
</feature>
<feature type="transmembrane region" description="Helical" evidence="6">
    <location>
        <begin position="84"/>
        <end position="108"/>
    </location>
</feature>
<dbReference type="Pfam" id="PF05041">
    <property type="entry name" value="Pecanex_C"/>
    <property type="match status" value="1"/>
</dbReference>
<feature type="compositionally biased region" description="Basic and acidic residues" evidence="7">
    <location>
        <begin position="920"/>
        <end position="932"/>
    </location>
</feature>
<comment type="caution">
    <text evidence="6">Lacks conserved residue(s) required for the propagation of feature annotation.</text>
</comment>
<evidence type="ECO:0000256" key="7">
    <source>
        <dbReference type="SAM" id="MobiDB-lite"/>
    </source>
</evidence>
<name>A0AAW0V033_SCYPA</name>
<keyword evidence="10" id="KW-1185">Reference proteome</keyword>
<dbReference type="Proteomes" id="UP001487740">
    <property type="component" value="Unassembled WGS sequence"/>
</dbReference>
<reference evidence="9 10" key="1">
    <citation type="submission" date="2023-03" db="EMBL/GenBank/DDBJ databases">
        <title>High-quality genome of Scylla paramamosain provides insights in environmental adaptation.</title>
        <authorList>
            <person name="Zhang L."/>
        </authorList>
    </citation>
    <scope>NUCLEOTIDE SEQUENCE [LARGE SCALE GENOMIC DNA]</scope>
    <source>
        <strain evidence="9">LZ_2023a</strain>
        <tissue evidence="9">Muscle</tissue>
    </source>
</reference>
<comment type="similarity">
    <text evidence="2 6">Belongs to the pecanex family.</text>
</comment>
<proteinExistence type="inferred from homology"/>
<evidence type="ECO:0000256" key="1">
    <source>
        <dbReference type="ARBA" id="ARBA00004141"/>
    </source>
</evidence>
<feature type="domain" description="Pecanex C-terminal" evidence="8">
    <location>
        <begin position="1236"/>
        <end position="1333"/>
    </location>
</feature>
<dbReference type="InterPro" id="IPR039797">
    <property type="entry name" value="Pecanex"/>
</dbReference>
<evidence type="ECO:0000259" key="8">
    <source>
        <dbReference type="Pfam" id="PF05041"/>
    </source>
</evidence>
<protein>
    <recommendedName>
        <fullName evidence="6">Pecanex-like protein</fullName>
    </recommendedName>
</protein>
<evidence type="ECO:0000256" key="3">
    <source>
        <dbReference type="ARBA" id="ARBA00022692"/>
    </source>
</evidence>
<feature type="transmembrane region" description="Helical" evidence="6">
    <location>
        <begin position="156"/>
        <end position="175"/>
    </location>
</feature>
<evidence type="ECO:0000313" key="9">
    <source>
        <dbReference type="EMBL" id="KAK8405688.1"/>
    </source>
</evidence>
<feature type="compositionally biased region" description="Low complexity" evidence="7">
    <location>
        <begin position="853"/>
        <end position="863"/>
    </location>
</feature>